<name>A0A074MHX8_9SPHN</name>
<evidence type="ECO:0000313" key="2">
    <source>
        <dbReference type="EMBL" id="KEO93074.1"/>
    </source>
</evidence>
<dbReference type="PATRIC" id="fig|39960.10.peg.1130"/>
<protein>
    <submittedName>
        <fullName evidence="2">Uncharacterized protein</fullName>
    </submittedName>
</protein>
<accession>A0A074MHX8</accession>
<evidence type="ECO:0000313" key="3">
    <source>
        <dbReference type="Proteomes" id="UP000027866"/>
    </source>
</evidence>
<comment type="caution">
    <text evidence="2">The sequence shown here is derived from an EMBL/GenBank/DDBJ whole genome shotgun (WGS) entry which is preliminary data.</text>
</comment>
<keyword evidence="1" id="KW-1133">Transmembrane helix</keyword>
<gene>
    <name evidence="2" type="ORF">EH32_12670</name>
</gene>
<reference evidence="2 3" key="1">
    <citation type="submission" date="2014-04" db="EMBL/GenBank/DDBJ databases">
        <title>A comprehensive comparison of genomes of Erythrobacter spp. Strains.</title>
        <authorList>
            <person name="Zheng Q."/>
        </authorList>
    </citation>
    <scope>NUCLEOTIDE SEQUENCE [LARGE SCALE GENOMIC DNA]</scope>
    <source>
        <strain evidence="2 3">DSM 8509</strain>
    </source>
</reference>
<dbReference type="OrthoDB" id="9992743at2"/>
<proteinExistence type="predicted"/>
<keyword evidence="1" id="KW-0472">Membrane</keyword>
<dbReference type="RefSeq" id="WP_034903935.1">
    <property type="nucleotide sequence ID" value="NZ_CP017057.1"/>
</dbReference>
<evidence type="ECO:0000256" key="1">
    <source>
        <dbReference type="SAM" id="Phobius"/>
    </source>
</evidence>
<keyword evidence="3" id="KW-1185">Reference proteome</keyword>
<feature type="transmembrane region" description="Helical" evidence="1">
    <location>
        <begin position="75"/>
        <end position="93"/>
    </location>
</feature>
<keyword evidence="1" id="KW-0812">Transmembrane</keyword>
<dbReference type="Proteomes" id="UP000027866">
    <property type="component" value="Unassembled WGS sequence"/>
</dbReference>
<dbReference type="KEGG" id="elq:Ga0102493_112042"/>
<feature type="transmembrane region" description="Helical" evidence="1">
    <location>
        <begin position="6"/>
        <end position="24"/>
    </location>
</feature>
<dbReference type="AlphaFoldDB" id="A0A074MHX8"/>
<dbReference type="EMBL" id="JMIX01000007">
    <property type="protein sequence ID" value="KEO93074.1"/>
    <property type="molecule type" value="Genomic_DNA"/>
</dbReference>
<organism evidence="2 3">
    <name type="scientific">Erythrobacter litoralis</name>
    <dbReference type="NCBI Taxonomy" id="39960"/>
    <lineage>
        <taxon>Bacteria</taxon>
        <taxon>Pseudomonadati</taxon>
        <taxon>Pseudomonadota</taxon>
        <taxon>Alphaproteobacteria</taxon>
        <taxon>Sphingomonadales</taxon>
        <taxon>Erythrobacteraceae</taxon>
        <taxon>Erythrobacter/Porphyrobacter group</taxon>
        <taxon>Erythrobacter</taxon>
    </lineage>
</organism>
<sequence length="94" mass="10173">MSDVDGLMLGLGLMVAGTSLGAILRPDLLVKESRSNRDARLRELDAGAPEAFFEERRELEAYPPRFDLSHRTLRILGAAGLALGIAAMFAGFAR</sequence>